<reference evidence="3 4" key="2">
    <citation type="submission" date="2007-04" db="EMBL/GenBank/DDBJ databases">
        <title>Draft genome sequence of Ruminococcus obeum (ATCC 29174).</title>
        <authorList>
            <person name="Sudarsanam P."/>
            <person name="Ley R."/>
            <person name="Guruge J."/>
            <person name="Turnbaugh P.J."/>
            <person name="Mahowald M."/>
            <person name="Liep D."/>
            <person name="Gordon J."/>
        </authorList>
    </citation>
    <scope>NUCLEOTIDE SEQUENCE [LARGE SCALE GENOMIC DNA]</scope>
    <source>
        <strain evidence="3 4">ATCC 29174</strain>
    </source>
</reference>
<dbReference type="CDD" id="cd00093">
    <property type="entry name" value="HTH_XRE"/>
    <property type="match status" value="1"/>
</dbReference>
<dbReference type="RefSeq" id="WP_005427340.1">
    <property type="nucleotide sequence ID" value="NZ_CP102265.1"/>
</dbReference>
<dbReference type="Proteomes" id="UP000006002">
    <property type="component" value="Unassembled WGS sequence"/>
</dbReference>
<dbReference type="InterPro" id="IPR001387">
    <property type="entry name" value="Cro/C1-type_HTH"/>
</dbReference>
<organism evidence="3 4">
    <name type="scientific">Blautia obeum ATCC 29174</name>
    <dbReference type="NCBI Taxonomy" id="411459"/>
    <lineage>
        <taxon>Bacteria</taxon>
        <taxon>Bacillati</taxon>
        <taxon>Bacillota</taxon>
        <taxon>Clostridia</taxon>
        <taxon>Lachnospirales</taxon>
        <taxon>Lachnospiraceae</taxon>
        <taxon>Blautia</taxon>
    </lineage>
</organism>
<protein>
    <submittedName>
        <fullName evidence="3">DNA-binding helix-turn-helix protein</fullName>
    </submittedName>
</protein>
<dbReference type="Gene3D" id="1.10.260.40">
    <property type="entry name" value="lambda repressor-like DNA-binding domains"/>
    <property type="match status" value="1"/>
</dbReference>
<dbReference type="GO" id="GO:0003677">
    <property type="term" value="F:DNA binding"/>
    <property type="evidence" value="ECO:0007669"/>
    <property type="project" value="UniProtKB-KW"/>
</dbReference>
<evidence type="ECO:0000259" key="2">
    <source>
        <dbReference type="PROSITE" id="PS50943"/>
    </source>
</evidence>
<dbReference type="SUPFAM" id="SSF47413">
    <property type="entry name" value="lambda repressor-like DNA-binding domains"/>
    <property type="match status" value="1"/>
</dbReference>
<dbReference type="PANTHER" id="PTHR46558:SF11">
    <property type="entry name" value="HTH-TYPE TRANSCRIPTIONAL REGULATOR XRE"/>
    <property type="match status" value="1"/>
</dbReference>
<evidence type="ECO:0000313" key="3">
    <source>
        <dbReference type="EMBL" id="EDM87953.1"/>
    </source>
</evidence>
<evidence type="ECO:0000313" key="4">
    <source>
        <dbReference type="Proteomes" id="UP000006002"/>
    </source>
</evidence>
<name>A5ZQU6_9FIRM</name>
<dbReference type="AlphaFoldDB" id="A5ZQU6"/>
<accession>A5ZQU6</accession>
<proteinExistence type="predicted"/>
<dbReference type="PROSITE" id="PS50943">
    <property type="entry name" value="HTH_CROC1"/>
    <property type="match status" value="1"/>
</dbReference>
<feature type="domain" description="HTH cro/C1-type" evidence="2">
    <location>
        <begin position="10"/>
        <end position="64"/>
    </location>
</feature>
<dbReference type="EMBL" id="AAVO02000004">
    <property type="protein sequence ID" value="EDM87953.1"/>
    <property type="molecule type" value="Genomic_DNA"/>
</dbReference>
<comment type="caution">
    <text evidence="3">The sequence shown here is derived from an EMBL/GenBank/DDBJ whole genome shotgun (WGS) entry which is preliminary data.</text>
</comment>
<keyword evidence="1 3" id="KW-0238">DNA-binding</keyword>
<sequence>MLYCKHPNKLAQLRQNAHLSQKQLAQKLGVSQASINYWENGQRTPSVKAAQKISDYFKMPISEIFSPYKEEINITNIVNAAEKFATSRKTNDDISSIIFTSKEYSMQELQSIQDYASFLKSQRNLK</sequence>
<dbReference type="Pfam" id="PF01381">
    <property type="entry name" value="HTH_3"/>
    <property type="match status" value="1"/>
</dbReference>
<dbReference type="InterPro" id="IPR010982">
    <property type="entry name" value="Lambda_DNA-bd_dom_sf"/>
</dbReference>
<reference evidence="3 4" key="1">
    <citation type="submission" date="2007-03" db="EMBL/GenBank/DDBJ databases">
        <authorList>
            <person name="Fulton L."/>
            <person name="Clifton S."/>
            <person name="Fulton B."/>
            <person name="Xu J."/>
            <person name="Minx P."/>
            <person name="Pepin K.H."/>
            <person name="Johnson M."/>
            <person name="Thiruvilangam P."/>
            <person name="Bhonagiri V."/>
            <person name="Nash W.E."/>
            <person name="Mardis E.R."/>
            <person name="Wilson R.K."/>
        </authorList>
    </citation>
    <scope>NUCLEOTIDE SEQUENCE [LARGE SCALE GENOMIC DNA]</scope>
    <source>
        <strain evidence="3 4">ATCC 29174</strain>
    </source>
</reference>
<dbReference type="eggNOG" id="COG1476">
    <property type="taxonomic scope" value="Bacteria"/>
</dbReference>
<dbReference type="GeneID" id="79804665"/>
<dbReference type="SMART" id="SM00530">
    <property type="entry name" value="HTH_XRE"/>
    <property type="match status" value="1"/>
</dbReference>
<dbReference type="HOGENOM" id="CLU_1977282_0_0_9"/>
<dbReference type="PANTHER" id="PTHR46558">
    <property type="entry name" value="TRACRIPTIONAL REGULATORY PROTEIN-RELATED-RELATED"/>
    <property type="match status" value="1"/>
</dbReference>
<gene>
    <name evidence="3" type="ORF">RUMOBE_01373</name>
</gene>
<evidence type="ECO:0000256" key="1">
    <source>
        <dbReference type="ARBA" id="ARBA00023125"/>
    </source>
</evidence>